<evidence type="ECO:0000256" key="7">
    <source>
        <dbReference type="ARBA" id="ARBA00023310"/>
    </source>
</evidence>
<keyword evidence="2 8" id="KW-0813">Transport</keyword>
<comment type="function">
    <text evidence="8">This protein is part of the stalk that links CF(0) to CF(1). It either transmits conformational changes from CF(0) to CF(1) or is implicated in proton conduction.</text>
</comment>
<reference evidence="9" key="1">
    <citation type="submission" date="2022-11" db="EMBL/GenBank/DDBJ databases">
        <title>Larsenimonas rhizosphaerae sp. nov., isolated from a tidal mudflat.</title>
        <authorList>
            <person name="Lee S.D."/>
            <person name="Kim I.S."/>
        </authorList>
    </citation>
    <scope>NUCLEOTIDE SEQUENCE</scope>
    <source>
        <strain evidence="9">GH2-1</strain>
    </source>
</reference>
<keyword evidence="10" id="KW-1185">Reference proteome</keyword>
<dbReference type="Proteomes" id="UP001165678">
    <property type="component" value="Unassembled WGS sequence"/>
</dbReference>
<dbReference type="InterPro" id="IPR020781">
    <property type="entry name" value="ATPase_OSCP/d_CS"/>
</dbReference>
<gene>
    <name evidence="8" type="primary">atpH</name>
    <name evidence="9" type="ORF">OQ287_06700</name>
</gene>
<dbReference type="GO" id="GO:0045259">
    <property type="term" value="C:proton-transporting ATP synthase complex"/>
    <property type="evidence" value="ECO:0007669"/>
    <property type="project" value="UniProtKB-KW"/>
</dbReference>
<dbReference type="PROSITE" id="PS00389">
    <property type="entry name" value="ATPASE_DELTA"/>
    <property type="match status" value="1"/>
</dbReference>
<evidence type="ECO:0000256" key="4">
    <source>
        <dbReference type="ARBA" id="ARBA00023065"/>
    </source>
</evidence>
<evidence type="ECO:0000313" key="9">
    <source>
        <dbReference type="EMBL" id="MCX2523921.1"/>
    </source>
</evidence>
<dbReference type="InterPro" id="IPR026015">
    <property type="entry name" value="ATP_synth_OSCP/delta_N_sf"/>
</dbReference>
<comment type="similarity">
    <text evidence="8">Belongs to the ATPase delta chain family.</text>
</comment>
<keyword evidence="3 8" id="KW-0375">Hydrogen ion transport</keyword>
<dbReference type="HAMAP" id="MF_01416">
    <property type="entry name" value="ATP_synth_delta_bact"/>
    <property type="match status" value="1"/>
</dbReference>
<protein>
    <recommendedName>
        <fullName evidence="8">ATP synthase subunit delta</fullName>
    </recommendedName>
    <alternativeName>
        <fullName evidence="8">ATP synthase F(1) sector subunit delta</fullName>
    </alternativeName>
    <alternativeName>
        <fullName evidence="8">F-type ATPase subunit delta</fullName>
        <shortName evidence="8">F-ATPase subunit delta</shortName>
    </alternativeName>
</protein>
<evidence type="ECO:0000313" key="10">
    <source>
        <dbReference type="Proteomes" id="UP001165678"/>
    </source>
</evidence>
<comment type="subcellular location">
    <subcellularLocation>
        <location evidence="8">Cell membrane</location>
        <topology evidence="8">Peripheral membrane protein</topology>
    </subcellularLocation>
    <subcellularLocation>
        <location evidence="1">Membrane</location>
    </subcellularLocation>
</comment>
<keyword evidence="5 8" id="KW-0472">Membrane</keyword>
<evidence type="ECO:0000256" key="6">
    <source>
        <dbReference type="ARBA" id="ARBA00023196"/>
    </source>
</evidence>
<dbReference type="AlphaFoldDB" id="A0AA41ZFY8"/>
<dbReference type="SUPFAM" id="SSF47928">
    <property type="entry name" value="N-terminal domain of the delta subunit of the F1F0-ATP synthase"/>
    <property type="match status" value="1"/>
</dbReference>
<sequence length="178" mass="19717">MADTSQLARPYAKASFDLARESSQLDQWSAMLATAARVSLDKRMREVLSDPRRSRKDKATLLIDVCGDALDKHGQNFIRVLGDQNRLLLLPEVAELFEEERAGFEKRTDVVIVSAYPLDDEQQNTLADALKKRLDREISITTRVDKSLLAGAVIHAGDTVIDGSLRGRLAKLASALNI</sequence>
<dbReference type="GO" id="GO:0005886">
    <property type="term" value="C:plasma membrane"/>
    <property type="evidence" value="ECO:0007669"/>
    <property type="project" value="UniProtKB-SubCell"/>
</dbReference>
<dbReference type="EMBL" id="JAPIVE010000002">
    <property type="protein sequence ID" value="MCX2523921.1"/>
    <property type="molecule type" value="Genomic_DNA"/>
</dbReference>
<proteinExistence type="inferred from homology"/>
<comment type="caution">
    <text evidence="9">The sequence shown here is derived from an EMBL/GenBank/DDBJ whole genome shotgun (WGS) entry which is preliminary data.</text>
</comment>
<name>A0AA41ZFY8_9GAMM</name>
<keyword evidence="8" id="KW-1003">Cell membrane</keyword>
<evidence type="ECO:0000256" key="8">
    <source>
        <dbReference type="HAMAP-Rule" id="MF_01416"/>
    </source>
</evidence>
<dbReference type="InterPro" id="IPR000711">
    <property type="entry name" value="ATPase_OSCP/dsu"/>
</dbReference>
<dbReference type="Gene3D" id="1.10.520.20">
    <property type="entry name" value="N-terminal domain of the delta subunit of the F1F0-ATP synthase"/>
    <property type="match status" value="1"/>
</dbReference>
<accession>A0AA41ZFY8</accession>
<dbReference type="PANTHER" id="PTHR11910">
    <property type="entry name" value="ATP SYNTHASE DELTA CHAIN"/>
    <property type="match status" value="1"/>
</dbReference>
<keyword evidence="7 8" id="KW-0066">ATP synthesis</keyword>
<dbReference type="NCBIfam" id="NF004402">
    <property type="entry name" value="PRK05758.2-2"/>
    <property type="match status" value="1"/>
</dbReference>
<organism evidence="9 10">
    <name type="scientific">Larsenimonas rhizosphaerae</name>
    <dbReference type="NCBI Taxonomy" id="2944682"/>
    <lineage>
        <taxon>Bacteria</taxon>
        <taxon>Pseudomonadati</taxon>
        <taxon>Pseudomonadota</taxon>
        <taxon>Gammaproteobacteria</taxon>
        <taxon>Oceanospirillales</taxon>
        <taxon>Halomonadaceae</taxon>
        <taxon>Larsenimonas</taxon>
    </lineage>
</organism>
<evidence type="ECO:0000256" key="2">
    <source>
        <dbReference type="ARBA" id="ARBA00022448"/>
    </source>
</evidence>
<keyword evidence="4 8" id="KW-0406">Ion transport</keyword>
<evidence type="ECO:0000256" key="3">
    <source>
        <dbReference type="ARBA" id="ARBA00022781"/>
    </source>
</evidence>
<evidence type="ECO:0000256" key="5">
    <source>
        <dbReference type="ARBA" id="ARBA00023136"/>
    </source>
</evidence>
<evidence type="ECO:0000256" key="1">
    <source>
        <dbReference type="ARBA" id="ARBA00004370"/>
    </source>
</evidence>
<dbReference type="Pfam" id="PF00213">
    <property type="entry name" value="OSCP"/>
    <property type="match status" value="1"/>
</dbReference>
<dbReference type="NCBIfam" id="TIGR01145">
    <property type="entry name" value="ATP_synt_delta"/>
    <property type="match status" value="1"/>
</dbReference>
<dbReference type="RefSeq" id="WP_250934693.1">
    <property type="nucleotide sequence ID" value="NZ_JAMLJK010000001.1"/>
</dbReference>
<dbReference type="GO" id="GO:0046933">
    <property type="term" value="F:proton-transporting ATP synthase activity, rotational mechanism"/>
    <property type="evidence" value="ECO:0007669"/>
    <property type="project" value="UniProtKB-UniRule"/>
</dbReference>
<dbReference type="PRINTS" id="PR00125">
    <property type="entry name" value="ATPASEDELTA"/>
</dbReference>
<keyword evidence="6 8" id="KW-0139">CF(1)</keyword>
<comment type="function">
    <text evidence="8">F(1)F(0) ATP synthase produces ATP from ADP in the presence of a proton or sodium gradient. F-type ATPases consist of two structural domains, F(1) containing the extramembraneous catalytic core and F(0) containing the membrane proton channel, linked together by a central stalk and a peripheral stalk. During catalysis, ATP synthesis in the catalytic domain of F(1) is coupled via a rotary mechanism of the central stalk subunits to proton translocation.</text>
</comment>